<comment type="caution">
    <text evidence="1">The sequence shown here is derived from an EMBL/GenBank/DDBJ whole genome shotgun (WGS) entry which is preliminary data.</text>
</comment>
<proteinExistence type="predicted"/>
<sequence length="58" mass="6908">MVEPFTDALGFSRGKLFSWSTFFLELLRLQGHLYYGLKTMMIRIEKSGTQTYQIDFFF</sequence>
<accession>A0AAD6Q797</accession>
<dbReference type="Proteomes" id="UP001164929">
    <property type="component" value="Chromosome 10"/>
</dbReference>
<dbReference type="AlphaFoldDB" id="A0AAD6Q797"/>
<protein>
    <submittedName>
        <fullName evidence="1">Uncharacterized protein</fullName>
    </submittedName>
</protein>
<evidence type="ECO:0000313" key="1">
    <source>
        <dbReference type="EMBL" id="KAJ6981819.1"/>
    </source>
</evidence>
<gene>
    <name evidence="1" type="ORF">NC653_025041</name>
</gene>
<organism evidence="1 2">
    <name type="scientific">Populus alba x Populus x berolinensis</name>
    <dbReference type="NCBI Taxonomy" id="444605"/>
    <lineage>
        <taxon>Eukaryota</taxon>
        <taxon>Viridiplantae</taxon>
        <taxon>Streptophyta</taxon>
        <taxon>Embryophyta</taxon>
        <taxon>Tracheophyta</taxon>
        <taxon>Spermatophyta</taxon>
        <taxon>Magnoliopsida</taxon>
        <taxon>eudicotyledons</taxon>
        <taxon>Gunneridae</taxon>
        <taxon>Pentapetalae</taxon>
        <taxon>rosids</taxon>
        <taxon>fabids</taxon>
        <taxon>Malpighiales</taxon>
        <taxon>Salicaceae</taxon>
        <taxon>Saliceae</taxon>
        <taxon>Populus</taxon>
    </lineage>
</organism>
<name>A0AAD6Q797_9ROSI</name>
<reference evidence="1" key="1">
    <citation type="journal article" date="2023" name="Mol. Ecol. Resour.">
        <title>Chromosome-level genome assembly of a triploid poplar Populus alba 'Berolinensis'.</title>
        <authorList>
            <person name="Chen S."/>
            <person name="Yu Y."/>
            <person name="Wang X."/>
            <person name="Wang S."/>
            <person name="Zhang T."/>
            <person name="Zhou Y."/>
            <person name="He R."/>
            <person name="Meng N."/>
            <person name="Wang Y."/>
            <person name="Liu W."/>
            <person name="Liu Z."/>
            <person name="Liu J."/>
            <person name="Guo Q."/>
            <person name="Huang H."/>
            <person name="Sederoff R.R."/>
            <person name="Wang G."/>
            <person name="Qu G."/>
            <person name="Chen S."/>
        </authorList>
    </citation>
    <scope>NUCLEOTIDE SEQUENCE</scope>
    <source>
        <strain evidence="1">SC-2020</strain>
    </source>
</reference>
<dbReference type="EMBL" id="JAQIZT010000010">
    <property type="protein sequence ID" value="KAJ6981819.1"/>
    <property type="molecule type" value="Genomic_DNA"/>
</dbReference>
<keyword evidence="2" id="KW-1185">Reference proteome</keyword>
<evidence type="ECO:0000313" key="2">
    <source>
        <dbReference type="Proteomes" id="UP001164929"/>
    </source>
</evidence>